<sequence>MEIRDVLRRFEELLSLGCADDAGRYLEETAAEREGAGDGPAAISCCNELTGFWRVRGRKEKSYAAAERALALLSGNGLENSVDYATVLLNYATAKSAFRELPEALSLYRRAEAVYRELLPASDYRFASLYNNMAQAMLKSNDVKGAADHFAKSLSLLEKMTDVESEIATCNTNMAFCLLAEKRLDEARVRLERAEAIFRALPGDDPHCDSTLSCRGQLEYLLGRYAESAEAYRELASNIERRFGRSPNYAAACRNCAKACAAAGLDPEAARYRRLAESVNK</sequence>
<accession>A0AAW5K4B5</accession>
<comment type="caution">
    <text evidence="1">The sequence shown here is derived from an EMBL/GenBank/DDBJ whole genome shotgun (WGS) entry which is preliminary data.</text>
</comment>
<proteinExistence type="predicted"/>
<dbReference type="Proteomes" id="UP001205919">
    <property type="component" value="Unassembled WGS sequence"/>
</dbReference>
<name>A0AAW5K4B5_9BACT</name>
<keyword evidence="2" id="KW-1185">Reference proteome</keyword>
<dbReference type="EMBL" id="JANFYT010000038">
    <property type="protein sequence ID" value="MCQ4815486.1"/>
    <property type="molecule type" value="Genomic_DNA"/>
</dbReference>
<evidence type="ECO:0000313" key="1">
    <source>
        <dbReference type="EMBL" id="MCQ4815486.1"/>
    </source>
</evidence>
<dbReference type="SUPFAM" id="SSF48452">
    <property type="entry name" value="TPR-like"/>
    <property type="match status" value="2"/>
</dbReference>
<dbReference type="SMART" id="SM00028">
    <property type="entry name" value="TPR"/>
    <property type="match status" value="5"/>
</dbReference>
<organism evidence="1 2">
    <name type="scientific">Cloacibacillus evryensis</name>
    <dbReference type="NCBI Taxonomy" id="508460"/>
    <lineage>
        <taxon>Bacteria</taxon>
        <taxon>Thermotogati</taxon>
        <taxon>Synergistota</taxon>
        <taxon>Synergistia</taxon>
        <taxon>Synergistales</taxon>
        <taxon>Synergistaceae</taxon>
        <taxon>Cloacibacillus</taxon>
    </lineage>
</organism>
<gene>
    <name evidence="1" type="ORF">NE630_13695</name>
</gene>
<dbReference type="InterPro" id="IPR011990">
    <property type="entry name" value="TPR-like_helical_dom_sf"/>
</dbReference>
<evidence type="ECO:0000313" key="2">
    <source>
        <dbReference type="Proteomes" id="UP001205919"/>
    </source>
</evidence>
<protein>
    <submittedName>
        <fullName evidence="1">Tetratricopeptide repeat protein</fullName>
    </submittedName>
</protein>
<dbReference type="Gene3D" id="1.25.40.10">
    <property type="entry name" value="Tetratricopeptide repeat domain"/>
    <property type="match status" value="2"/>
</dbReference>
<reference evidence="1 2" key="1">
    <citation type="submission" date="2022-06" db="EMBL/GenBank/DDBJ databases">
        <title>Isolation of gut microbiota from human fecal samples.</title>
        <authorList>
            <person name="Pamer E.G."/>
            <person name="Barat B."/>
            <person name="Waligurski E."/>
            <person name="Medina S."/>
            <person name="Paddock L."/>
            <person name="Mostad J."/>
        </authorList>
    </citation>
    <scope>NUCLEOTIDE SEQUENCE [LARGE SCALE GENOMIC DNA]</scope>
    <source>
        <strain evidence="1 2">DFI.9.90</strain>
    </source>
</reference>
<dbReference type="RefSeq" id="WP_008709781.1">
    <property type="nucleotide sequence ID" value="NZ_CABKQM010000004.1"/>
</dbReference>
<dbReference type="InterPro" id="IPR019734">
    <property type="entry name" value="TPR_rpt"/>
</dbReference>
<dbReference type="AlphaFoldDB" id="A0AAW5K4B5"/>